<keyword evidence="2" id="KW-1185">Reference proteome</keyword>
<name>A0AAD4XGY1_9MAGN</name>
<gene>
    <name evidence="1" type="ORF">MKW98_010335</name>
</gene>
<reference evidence="1" key="1">
    <citation type="submission" date="2022-04" db="EMBL/GenBank/DDBJ databases">
        <title>A functionally conserved STORR gene fusion in Papaver species that diverged 16.8 million years ago.</title>
        <authorList>
            <person name="Catania T."/>
        </authorList>
    </citation>
    <scope>NUCLEOTIDE SEQUENCE</scope>
    <source>
        <strain evidence="1">S-188037</strain>
    </source>
</reference>
<comment type="caution">
    <text evidence="1">The sequence shown here is derived from an EMBL/GenBank/DDBJ whole genome shotgun (WGS) entry which is preliminary data.</text>
</comment>
<organism evidence="1 2">
    <name type="scientific">Papaver atlanticum</name>
    <dbReference type="NCBI Taxonomy" id="357466"/>
    <lineage>
        <taxon>Eukaryota</taxon>
        <taxon>Viridiplantae</taxon>
        <taxon>Streptophyta</taxon>
        <taxon>Embryophyta</taxon>
        <taxon>Tracheophyta</taxon>
        <taxon>Spermatophyta</taxon>
        <taxon>Magnoliopsida</taxon>
        <taxon>Ranunculales</taxon>
        <taxon>Papaveraceae</taxon>
        <taxon>Papaveroideae</taxon>
        <taxon>Papaver</taxon>
    </lineage>
</organism>
<proteinExistence type="predicted"/>
<evidence type="ECO:0000313" key="1">
    <source>
        <dbReference type="EMBL" id="KAI3911448.1"/>
    </source>
</evidence>
<dbReference type="Proteomes" id="UP001202328">
    <property type="component" value="Unassembled WGS sequence"/>
</dbReference>
<sequence>MHLEICPQIEEEQILAHTYVGYSNEYPDFTNSSKTVVSTAYRTFSYLKCLHDQRQCFSVLAARSQLNSDSHQLFQEALTNISIIYVKLKKEDTG</sequence>
<dbReference type="EMBL" id="JAJJMB010010045">
    <property type="protein sequence ID" value="KAI3911448.1"/>
    <property type="molecule type" value="Genomic_DNA"/>
</dbReference>
<dbReference type="AlphaFoldDB" id="A0AAD4XGY1"/>
<accession>A0AAD4XGY1</accession>
<protein>
    <submittedName>
        <fullName evidence="1">Uncharacterized protein</fullName>
    </submittedName>
</protein>
<evidence type="ECO:0000313" key="2">
    <source>
        <dbReference type="Proteomes" id="UP001202328"/>
    </source>
</evidence>